<evidence type="ECO:0000313" key="3">
    <source>
        <dbReference type="Proteomes" id="UP000284375"/>
    </source>
</evidence>
<name>A0A423W4C2_CYTCH</name>
<gene>
    <name evidence="2" type="ORF">VSDG_04520</name>
</gene>
<dbReference type="SUPFAM" id="SSF81383">
    <property type="entry name" value="F-box domain"/>
    <property type="match status" value="1"/>
</dbReference>
<organism evidence="2 3">
    <name type="scientific">Cytospora chrysosperma</name>
    <name type="common">Cytospora canker fungus</name>
    <name type="synonym">Sphaeria chrysosperma</name>
    <dbReference type="NCBI Taxonomy" id="252740"/>
    <lineage>
        <taxon>Eukaryota</taxon>
        <taxon>Fungi</taxon>
        <taxon>Dikarya</taxon>
        <taxon>Ascomycota</taxon>
        <taxon>Pezizomycotina</taxon>
        <taxon>Sordariomycetes</taxon>
        <taxon>Sordariomycetidae</taxon>
        <taxon>Diaporthales</taxon>
        <taxon>Cytosporaceae</taxon>
        <taxon>Cytospora</taxon>
    </lineage>
</organism>
<dbReference type="OrthoDB" id="4802432at2759"/>
<dbReference type="EMBL" id="LJZO01000014">
    <property type="protein sequence ID" value="ROV98166.1"/>
    <property type="molecule type" value="Genomic_DNA"/>
</dbReference>
<evidence type="ECO:0000259" key="1">
    <source>
        <dbReference type="Pfam" id="PF20183"/>
    </source>
</evidence>
<dbReference type="InterPro" id="IPR036047">
    <property type="entry name" value="F-box-like_dom_sf"/>
</dbReference>
<accession>A0A423W4C2</accession>
<evidence type="ECO:0000313" key="2">
    <source>
        <dbReference type="EMBL" id="ROV98166.1"/>
    </source>
</evidence>
<dbReference type="AlphaFoldDB" id="A0A423W4C2"/>
<proteinExistence type="predicted"/>
<sequence length="506" mass="57210">MSSMAVNKTACVYLPPEIQLIILDALLQDGCSLASFATVSREWQAIIERHNFARIKLTPSRLADLNSTVRRNRHLVGYVWLCLELQEYDCTECATQNSELWPVSDTDNILITTAIQRLFSTLSAWEPDGDLLLDISVHSPSDSEHWFKYLTFGPDLPPDECARVGCVQQVMLAKLDDHRHGWLGGSQDVAPDRYAIYNVFEEVMGEGPFVDEEPEYQWWRQLPPIPAVTGVLLRQQNRRRWKPKSLAQMFARLPRLQEIHYEPWREWLDSLQEWTDRSYQSLFESLNASNRLLRLVLFENFNEQYPDVCMGCGPVRIPTSAVSRTVANASLLLEHLSASFMVDAGYFLDACEPAWKWPNLTSLVLTSLLLTPDESPAEIGSMLQAAAAAALKMPKLETMEIWNGRQGLAALFRYQSIGGGEPAVVTWRGTWELALQPPVMRAWEAVAAKHRGCGIAIVKELLDVAVPIRSHGDAIHYLKLSRPVLRPVSLQQIRMEHNVRGGVLPV</sequence>
<feature type="domain" description="DUF6546" evidence="1">
    <location>
        <begin position="290"/>
        <end position="486"/>
    </location>
</feature>
<protein>
    <recommendedName>
        <fullName evidence="1">DUF6546 domain-containing protein</fullName>
    </recommendedName>
</protein>
<dbReference type="Proteomes" id="UP000284375">
    <property type="component" value="Unassembled WGS sequence"/>
</dbReference>
<comment type="caution">
    <text evidence="2">The sequence shown here is derived from an EMBL/GenBank/DDBJ whole genome shotgun (WGS) entry which is preliminary data.</text>
</comment>
<keyword evidence="3" id="KW-1185">Reference proteome</keyword>
<reference evidence="2 3" key="1">
    <citation type="submission" date="2015-09" db="EMBL/GenBank/DDBJ databases">
        <title>Host preference determinants of Valsa canker pathogens revealed by comparative genomics.</title>
        <authorList>
            <person name="Yin Z."/>
            <person name="Huang L."/>
        </authorList>
    </citation>
    <scope>NUCLEOTIDE SEQUENCE [LARGE SCALE GENOMIC DNA]</scope>
    <source>
        <strain evidence="2 3">YSFL</strain>
    </source>
</reference>
<dbReference type="Pfam" id="PF20183">
    <property type="entry name" value="DUF6546"/>
    <property type="match status" value="1"/>
</dbReference>
<dbReference type="InterPro" id="IPR046676">
    <property type="entry name" value="DUF6546"/>
</dbReference>